<evidence type="ECO:0000256" key="2">
    <source>
        <dbReference type="ARBA" id="ARBA00007613"/>
    </source>
</evidence>
<sequence length="427" mass="46603">MKDNYRNFIPIWLIVAMLLPGAVLAVEPVPVLARLSLVGAEVLWMERNRELKLARGAVEGAEADKIGAAQRPNPSLSTQVGAISRNPGIGAGGLRDKMMDTTIGVSQLIERGDKREHRMRGAQSLLDATRQDLSDTLRSQRMALHQAYYDLVLAQEKSRILEESAALYRKSVEASQIRHRAGDIPLSELSRIRVEALRAENEARQAVNDLARAQLSLAYLIGQEAVAGSIRAVDGWMPVTDTAAGIALDIDHRPDVRAALNRVQAAEAARDLASSLKTRDVTVGLSFEHNPSGSTWANNSVGVSASVPLFVNYGYEGEIRRAEANLQVARDQLEQVRAMAWADVARARSDLEAAAQRSKRYEEDLLAEAERAARAAEFAYKQGALGLMDLLDARRTYKATQIDAVTASADYAKALASLRAATQENLQ</sequence>
<evidence type="ECO:0000313" key="9">
    <source>
        <dbReference type="EMBL" id="BAN36113.1"/>
    </source>
</evidence>
<comment type="subcellular location">
    <subcellularLocation>
        <location evidence="1">Cell outer membrane</location>
    </subcellularLocation>
</comment>
<dbReference type="GO" id="GO:0015562">
    <property type="term" value="F:efflux transmembrane transporter activity"/>
    <property type="evidence" value="ECO:0007669"/>
    <property type="project" value="InterPro"/>
</dbReference>
<keyword evidence="10" id="KW-1185">Reference proteome</keyword>
<evidence type="ECO:0000256" key="6">
    <source>
        <dbReference type="ARBA" id="ARBA00023136"/>
    </source>
</evidence>
<dbReference type="PANTHER" id="PTHR30026">
    <property type="entry name" value="OUTER MEMBRANE PROTEIN TOLC"/>
    <property type="match status" value="1"/>
</dbReference>
<keyword evidence="7" id="KW-0998">Cell outer membrane</keyword>
<dbReference type="InterPro" id="IPR051906">
    <property type="entry name" value="TolC-like"/>
</dbReference>
<reference evidence="9 10" key="1">
    <citation type="journal article" date="2012" name="Appl. Environ. Microbiol.">
        <title>Draft genome sequence of a psychrotolerant sulfur-oxidizing bacterium, Sulfuricella denitrificans skB26, and proteomic insights into cold adaptation.</title>
        <authorList>
            <person name="Watanabe T."/>
            <person name="Kojima H."/>
            <person name="Fukui M."/>
        </authorList>
    </citation>
    <scope>NUCLEOTIDE SEQUENCE [LARGE SCALE GENOMIC DNA]</scope>
    <source>
        <strain evidence="10">skB26</strain>
    </source>
</reference>
<dbReference type="eggNOG" id="COG1538">
    <property type="taxonomic scope" value="Bacteria"/>
</dbReference>
<evidence type="ECO:0000256" key="3">
    <source>
        <dbReference type="ARBA" id="ARBA00022448"/>
    </source>
</evidence>
<comment type="similarity">
    <text evidence="2">Belongs to the outer membrane factor (OMF) (TC 1.B.17) family.</text>
</comment>
<evidence type="ECO:0000256" key="4">
    <source>
        <dbReference type="ARBA" id="ARBA00022452"/>
    </source>
</evidence>
<dbReference type="SUPFAM" id="SSF56954">
    <property type="entry name" value="Outer membrane efflux proteins (OEP)"/>
    <property type="match status" value="1"/>
</dbReference>
<evidence type="ECO:0000256" key="5">
    <source>
        <dbReference type="ARBA" id="ARBA00022692"/>
    </source>
</evidence>
<dbReference type="GO" id="GO:1990281">
    <property type="term" value="C:efflux pump complex"/>
    <property type="evidence" value="ECO:0007669"/>
    <property type="project" value="TreeGrafter"/>
</dbReference>
<dbReference type="RefSeq" id="WP_009205310.1">
    <property type="nucleotide sequence ID" value="NC_022357.1"/>
</dbReference>
<dbReference type="GO" id="GO:0009279">
    <property type="term" value="C:cell outer membrane"/>
    <property type="evidence" value="ECO:0007669"/>
    <property type="project" value="UniProtKB-SubCell"/>
</dbReference>
<protein>
    <submittedName>
        <fullName evidence="9">Outer membrane efflux protein</fullName>
    </submittedName>
</protein>
<dbReference type="HOGENOM" id="CLU_012817_14_4_4"/>
<keyword evidence="3" id="KW-0813">Transport</keyword>
<name>S6AD31_SULDS</name>
<evidence type="ECO:0000256" key="7">
    <source>
        <dbReference type="ARBA" id="ARBA00023237"/>
    </source>
</evidence>
<dbReference type="Gene3D" id="1.20.1600.10">
    <property type="entry name" value="Outer membrane efflux proteins (OEP)"/>
    <property type="match status" value="1"/>
</dbReference>
<accession>S6AD31</accession>
<evidence type="ECO:0000256" key="1">
    <source>
        <dbReference type="ARBA" id="ARBA00004442"/>
    </source>
</evidence>
<proteinExistence type="inferred from homology"/>
<keyword evidence="4" id="KW-1134">Transmembrane beta strand</keyword>
<organism evidence="9 10">
    <name type="scientific">Sulfuricella denitrificans (strain DSM 22764 / NBRC 105220 / skB26)</name>
    <dbReference type="NCBI Taxonomy" id="1163617"/>
    <lineage>
        <taxon>Bacteria</taxon>
        <taxon>Pseudomonadati</taxon>
        <taxon>Pseudomonadota</taxon>
        <taxon>Betaproteobacteria</taxon>
        <taxon>Nitrosomonadales</taxon>
        <taxon>Sulfuricellaceae</taxon>
        <taxon>Sulfuricella</taxon>
    </lineage>
</organism>
<keyword evidence="5" id="KW-0812">Transmembrane</keyword>
<dbReference type="InterPro" id="IPR003423">
    <property type="entry name" value="OMP_efflux"/>
</dbReference>
<evidence type="ECO:0000256" key="8">
    <source>
        <dbReference type="SAM" id="Coils"/>
    </source>
</evidence>
<keyword evidence="8" id="KW-0175">Coiled coil</keyword>
<feature type="coiled-coil region" evidence="8">
    <location>
        <begin position="189"/>
        <end position="216"/>
    </location>
</feature>
<dbReference type="Proteomes" id="UP000015559">
    <property type="component" value="Chromosome"/>
</dbReference>
<dbReference type="STRING" id="1163617.SCD_n02305"/>
<keyword evidence="6" id="KW-0472">Membrane</keyword>
<gene>
    <name evidence="9" type="ORF">SCD_n02305</name>
</gene>
<evidence type="ECO:0000313" key="10">
    <source>
        <dbReference type="Proteomes" id="UP000015559"/>
    </source>
</evidence>
<dbReference type="AlphaFoldDB" id="S6AD31"/>
<dbReference type="KEGG" id="sdr:SCD_n02305"/>
<dbReference type="GO" id="GO:0015288">
    <property type="term" value="F:porin activity"/>
    <property type="evidence" value="ECO:0007669"/>
    <property type="project" value="TreeGrafter"/>
</dbReference>
<dbReference type="Pfam" id="PF02321">
    <property type="entry name" value="OEP"/>
    <property type="match status" value="2"/>
</dbReference>
<dbReference type="PANTHER" id="PTHR30026:SF20">
    <property type="entry name" value="OUTER MEMBRANE PROTEIN TOLC"/>
    <property type="match status" value="1"/>
</dbReference>
<dbReference type="EMBL" id="AP013066">
    <property type="protein sequence ID" value="BAN36113.1"/>
    <property type="molecule type" value="Genomic_DNA"/>
</dbReference>
<feature type="coiled-coil region" evidence="8">
    <location>
        <begin position="319"/>
        <end position="371"/>
    </location>
</feature>